<sequence length="167" mass="18825">MDSDALLHDYHRWRRFQRQDRLDREHRAAWQQMEAAGIPARRTVEAYRSMAEKAAAQGACYRTLYLQAHEGGHALACEGWLFVRRVLAGEGQTRIRAALLPTFTLEDGPLSPGDRPADAMTLEVFDAVSLDRGLASVARVDRVDAPGQTRFITLIDQVRGDLRSHLE</sequence>
<dbReference type="EMBL" id="CP021435">
    <property type="protein sequence ID" value="ATJ82969.1"/>
    <property type="molecule type" value="Genomic_DNA"/>
</dbReference>
<reference evidence="1 2" key="1">
    <citation type="journal article" date="2017" name="Sci. Rep.">
        <title>Revealing the Saline Adaptation Strategies of the Halophilic Bacterium Halomonas beimenensis through High-throughput Omics and Transposon Mutagenesis Approaches.</title>
        <authorList>
            <person name="Chen Y.H."/>
            <person name="Lin S.S."/>
            <person name="Shyu Y.T."/>
        </authorList>
    </citation>
    <scope>NUCLEOTIDE SEQUENCE [LARGE SCALE GENOMIC DNA]</scope>
    <source>
        <strain evidence="1 2">NTU-111</strain>
    </source>
</reference>
<dbReference type="KEGG" id="hbe:BEI_1982"/>
<name>A0A291P7X4_9GAMM</name>
<evidence type="ECO:0000313" key="1">
    <source>
        <dbReference type="EMBL" id="ATJ82969.1"/>
    </source>
</evidence>
<evidence type="ECO:0000313" key="2">
    <source>
        <dbReference type="Proteomes" id="UP000219993"/>
    </source>
</evidence>
<organism evidence="1 2">
    <name type="scientific">Halomonas beimenensis</name>
    <dbReference type="NCBI Taxonomy" id="475662"/>
    <lineage>
        <taxon>Bacteria</taxon>
        <taxon>Pseudomonadati</taxon>
        <taxon>Pseudomonadota</taxon>
        <taxon>Gammaproteobacteria</taxon>
        <taxon>Oceanospirillales</taxon>
        <taxon>Halomonadaceae</taxon>
        <taxon>Halomonas</taxon>
    </lineage>
</organism>
<accession>A0A291P7X4</accession>
<dbReference type="Proteomes" id="UP000219993">
    <property type="component" value="Chromosome"/>
</dbReference>
<protein>
    <submittedName>
        <fullName evidence="1">Uncharacterized protein</fullName>
    </submittedName>
</protein>
<keyword evidence="2" id="KW-1185">Reference proteome</keyword>
<dbReference type="RefSeq" id="WP_097789354.1">
    <property type="nucleotide sequence ID" value="NZ_BAAADT010000034.1"/>
</dbReference>
<proteinExistence type="predicted"/>
<dbReference type="AlphaFoldDB" id="A0A291P7X4"/>
<dbReference type="OrthoDB" id="6157306at2"/>
<gene>
    <name evidence="1" type="ORF">BEI_1982</name>
</gene>